<gene>
    <name evidence="2" type="primary">GPR141</name>
</gene>
<reference evidence="2" key="1">
    <citation type="submission" date="2025-08" db="UniProtKB">
        <authorList>
            <consortium name="RefSeq"/>
        </authorList>
    </citation>
    <scope>IDENTIFICATION</scope>
</reference>
<keyword evidence="2" id="KW-0675">Receptor</keyword>
<dbReference type="GeneID" id="102532255"/>
<sequence>MQPVPVLFKAEIKHFNSKSSCQERKDNCWKVAGETPQIPTLALPEEAKAVAMHSLQIGKGVTFDWQICSHQKLLKTSFLSSKLLQLMSSVLVSSVVFAADFLPTTQLPPPHRHMETVAYQHDLYCTAILLCNIQAPSASPYKAKFILNGISEKSSRPKLNIICRETKHMLPILPLILGLGPFEF</sequence>
<evidence type="ECO:0000313" key="1">
    <source>
        <dbReference type="Proteomes" id="UP001652581"/>
    </source>
</evidence>
<protein>
    <submittedName>
        <fullName evidence="2">Probable G-protein coupled receptor 141 isoform X2</fullName>
    </submittedName>
</protein>
<accession>A0ABM5DIN5</accession>
<proteinExistence type="predicted"/>
<dbReference type="Proteomes" id="UP001652581">
    <property type="component" value="Chromosome 7"/>
</dbReference>
<dbReference type="RefSeq" id="XP_072820768.1">
    <property type="nucleotide sequence ID" value="XM_072964667.1"/>
</dbReference>
<name>A0ABM5DIN5_VICPA</name>
<organism evidence="1 2">
    <name type="scientific">Vicugna pacos</name>
    <name type="common">Alpaca</name>
    <name type="synonym">Lama pacos</name>
    <dbReference type="NCBI Taxonomy" id="30538"/>
    <lineage>
        <taxon>Eukaryota</taxon>
        <taxon>Metazoa</taxon>
        <taxon>Chordata</taxon>
        <taxon>Craniata</taxon>
        <taxon>Vertebrata</taxon>
        <taxon>Euteleostomi</taxon>
        <taxon>Mammalia</taxon>
        <taxon>Eutheria</taxon>
        <taxon>Laurasiatheria</taxon>
        <taxon>Artiodactyla</taxon>
        <taxon>Tylopoda</taxon>
        <taxon>Camelidae</taxon>
        <taxon>Vicugna</taxon>
    </lineage>
</organism>
<keyword evidence="1" id="KW-1185">Reference proteome</keyword>
<evidence type="ECO:0000313" key="2">
    <source>
        <dbReference type="RefSeq" id="XP_072820768.1"/>
    </source>
</evidence>